<dbReference type="RefSeq" id="WP_102500008.1">
    <property type="nucleotide sequence ID" value="NZ_MCZF01000281.1"/>
</dbReference>
<dbReference type="Proteomes" id="UP000235533">
    <property type="component" value="Unassembled WGS sequence"/>
</dbReference>
<dbReference type="Pfam" id="PF22470">
    <property type="entry name" value="Histone_HNS_N"/>
    <property type="match status" value="1"/>
</dbReference>
<feature type="coiled-coil region" evidence="1">
    <location>
        <begin position="23"/>
        <end position="68"/>
    </location>
</feature>
<keyword evidence="3" id="KW-0238">DNA-binding</keyword>
<evidence type="ECO:0000259" key="2">
    <source>
        <dbReference type="Pfam" id="PF22470"/>
    </source>
</evidence>
<gene>
    <name evidence="3" type="ORF">BCT54_10245</name>
</gene>
<reference evidence="4" key="1">
    <citation type="submission" date="2016-07" db="EMBL/GenBank/DDBJ databases">
        <title>Nontailed viruses are major unrecognized killers of bacteria in the ocean.</title>
        <authorList>
            <person name="Kauffman K."/>
            <person name="Hussain F."/>
            <person name="Yang J."/>
            <person name="Arevalo P."/>
            <person name="Brown J."/>
            <person name="Cutler M."/>
            <person name="Kelly L."/>
            <person name="Polz M.F."/>
        </authorList>
    </citation>
    <scope>NUCLEOTIDE SEQUENCE [LARGE SCALE GENOMIC DNA]</scope>
    <source>
        <strain evidence="4">10N.261.48.B5</strain>
    </source>
</reference>
<dbReference type="GO" id="GO:0046983">
    <property type="term" value="F:protein dimerization activity"/>
    <property type="evidence" value="ECO:0007669"/>
    <property type="project" value="InterPro"/>
</dbReference>
<name>A0A2N7JKR4_VIBSP</name>
<dbReference type="InterPro" id="IPR027454">
    <property type="entry name" value="Histone_HNS_N"/>
</dbReference>
<organism evidence="3 4">
    <name type="scientific">Vibrio splendidus</name>
    <dbReference type="NCBI Taxonomy" id="29497"/>
    <lineage>
        <taxon>Bacteria</taxon>
        <taxon>Pseudomonadati</taxon>
        <taxon>Pseudomonadota</taxon>
        <taxon>Gammaproteobacteria</taxon>
        <taxon>Vibrionales</taxon>
        <taxon>Vibrionaceae</taxon>
        <taxon>Vibrio</taxon>
    </lineage>
</organism>
<comment type="caution">
    <text evidence="3">The sequence shown here is derived from an EMBL/GenBank/DDBJ whole genome shotgun (WGS) entry which is preliminary data.</text>
</comment>
<dbReference type="InterPro" id="IPR054180">
    <property type="entry name" value="H-NS-like_N"/>
</dbReference>
<feature type="domain" description="DNA-binding protein H-NS-like N-terminal" evidence="2">
    <location>
        <begin position="1"/>
        <end position="77"/>
    </location>
</feature>
<evidence type="ECO:0000256" key="1">
    <source>
        <dbReference type="SAM" id="Coils"/>
    </source>
</evidence>
<dbReference type="Gene3D" id="1.10.287.1050">
    <property type="entry name" value="H-NS histone-like proteins"/>
    <property type="match status" value="1"/>
</dbReference>
<dbReference type="EMBL" id="MCZF01000281">
    <property type="protein sequence ID" value="PMM41601.1"/>
    <property type="molecule type" value="Genomic_DNA"/>
</dbReference>
<keyword evidence="1" id="KW-0175">Coiled coil</keyword>
<dbReference type="GO" id="GO:0003677">
    <property type="term" value="F:DNA binding"/>
    <property type="evidence" value="ECO:0007669"/>
    <property type="project" value="UniProtKB-KW"/>
</dbReference>
<accession>A0A2N7JKR4</accession>
<proteinExistence type="predicted"/>
<evidence type="ECO:0000313" key="3">
    <source>
        <dbReference type="EMBL" id="PMM41601.1"/>
    </source>
</evidence>
<sequence>MQNIIKKLSNKRQANVFFKDIELTQLTRIIETLQSVKEEKELNAQIEAEAEEKERQELELIRTQILEKGLNFDKLASLMKPSKKPRKVKNPSTKKTKTCYVFNDNKRWNGEGEVPQELQSLLDEGYELADFLQSE</sequence>
<dbReference type="AlphaFoldDB" id="A0A2N7JKR4"/>
<evidence type="ECO:0000313" key="4">
    <source>
        <dbReference type="Proteomes" id="UP000235533"/>
    </source>
</evidence>
<protein>
    <submittedName>
        <fullName evidence="3">DNA-binding protein</fullName>
    </submittedName>
</protein>